<accession>A0A0A9AZI2</accession>
<organism evidence="1">
    <name type="scientific">Arundo donax</name>
    <name type="common">Giant reed</name>
    <name type="synonym">Donax arundinaceus</name>
    <dbReference type="NCBI Taxonomy" id="35708"/>
    <lineage>
        <taxon>Eukaryota</taxon>
        <taxon>Viridiplantae</taxon>
        <taxon>Streptophyta</taxon>
        <taxon>Embryophyta</taxon>
        <taxon>Tracheophyta</taxon>
        <taxon>Spermatophyta</taxon>
        <taxon>Magnoliopsida</taxon>
        <taxon>Liliopsida</taxon>
        <taxon>Poales</taxon>
        <taxon>Poaceae</taxon>
        <taxon>PACMAD clade</taxon>
        <taxon>Arundinoideae</taxon>
        <taxon>Arundineae</taxon>
        <taxon>Arundo</taxon>
    </lineage>
</organism>
<protein>
    <submittedName>
        <fullName evidence="1">Uncharacterized protein</fullName>
    </submittedName>
</protein>
<proteinExistence type="predicted"/>
<reference evidence="1" key="2">
    <citation type="journal article" date="2015" name="Data Brief">
        <title>Shoot transcriptome of the giant reed, Arundo donax.</title>
        <authorList>
            <person name="Barrero R.A."/>
            <person name="Guerrero F.D."/>
            <person name="Moolhuijzen P."/>
            <person name="Goolsby J.A."/>
            <person name="Tidwell J."/>
            <person name="Bellgard S.E."/>
            <person name="Bellgard M.I."/>
        </authorList>
    </citation>
    <scope>NUCLEOTIDE SEQUENCE</scope>
    <source>
        <tissue evidence="1">Shoot tissue taken approximately 20 cm above the soil surface</tissue>
    </source>
</reference>
<evidence type="ECO:0000313" key="1">
    <source>
        <dbReference type="EMBL" id="JAD54340.1"/>
    </source>
</evidence>
<dbReference type="AlphaFoldDB" id="A0A0A9AZI2"/>
<dbReference type="EMBL" id="GBRH01243555">
    <property type="protein sequence ID" value="JAD54340.1"/>
    <property type="molecule type" value="Transcribed_RNA"/>
</dbReference>
<reference evidence="1" key="1">
    <citation type="submission" date="2014-09" db="EMBL/GenBank/DDBJ databases">
        <authorList>
            <person name="Magalhaes I.L.F."/>
            <person name="Oliveira U."/>
            <person name="Santos F.R."/>
            <person name="Vidigal T.H.D.A."/>
            <person name="Brescovit A.D."/>
            <person name="Santos A.J."/>
        </authorList>
    </citation>
    <scope>NUCLEOTIDE SEQUENCE</scope>
    <source>
        <tissue evidence="1">Shoot tissue taken approximately 20 cm above the soil surface</tissue>
    </source>
</reference>
<sequence length="172" mass="18010">MVVEDVHLSATGVGERRIRRLEEMARRCGSKAATSSVTCGSTPLARVSGSDPVGTARQAARRLLHQRLGRGGMDLCQRDRGGADPAASVGREEAVCFASEMLGGGQRDPSPAALLAKGGWRRGEAGGVDPACYVPLLDGGEVLHTGFLDPRSQLKGVRASWIRLGLPAPSPL</sequence>
<name>A0A0A9AZI2_ARUDO</name>